<dbReference type="EMBL" id="JAGINW010000001">
    <property type="protein sequence ID" value="MBP2322981.1"/>
    <property type="molecule type" value="Genomic_DNA"/>
</dbReference>
<evidence type="ECO:0000313" key="4">
    <source>
        <dbReference type="EMBL" id="MBP2322981.1"/>
    </source>
</evidence>
<keyword evidence="1" id="KW-0547">Nucleotide-binding</keyword>
<accession>A0ABS4TEX6</accession>
<dbReference type="Gene3D" id="3.40.50.300">
    <property type="entry name" value="P-loop containing nucleotide triphosphate hydrolases"/>
    <property type="match status" value="1"/>
</dbReference>
<dbReference type="InterPro" id="IPR003593">
    <property type="entry name" value="AAA+_ATPase"/>
</dbReference>
<dbReference type="Proteomes" id="UP001519332">
    <property type="component" value="Unassembled WGS sequence"/>
</dbReference>
<evidence type="ECO:0000256" key="1">
    <source>
        <dbReference type="ARBA" id="ARBA00022741"/>
    </source>
</evidence>
<organism evidence="4 5">
    <name type="scientific">Kibdelosporangium banguiense</name>
    <dbReference type="NCBI Taxonomy" id="1365924"/>
    <lineage>
        <taxon>Bacteria</taxon>
        <taxon>Bacillati</taxon>
        <taxon>Actinomycetota</taxon>
        <taxon>Actinomycetes</taxon>
        <taxon>Pseudonocardiales</taxon>
        <taxon>Pseudonocardiaceae</taxon>
        <taxon>Kibdelosporangium</taxon>
    </lineage>
</organism>
<dbReference type="Pfam" id="PF13191">
    <property type="entry name" value="AAA_16"/>
    <property type="match status" value="1"/>
</dbReference>
<dbReference type="SUPFAM" id="SSF52540">
    <property type="entry name" value="P-loop containing nucleoside triphosphate hydrolases"/>
    <property type="match status" value="1"/>
</dbReference>
<evidence type="ECO:0000256" key="2">
    <source>
        <dbReference type="ARBA" id="ARBA00022840"/>
    </source>
</evidence>
<proteinExistence type="predicted"/>
<sequence length="502" mass="53766">MRTRGWLARERELAAVGRLLDEPDDGPRGLLMVGEPGIGKTTVCAAAMDLAGDRGYLVLATRGSQSETGLSFAGLTDLLDEAADGLLRELPEPQRIALEVALARRMPGPAAGGQREVGMAVLAVLRRLCEHRQVLIVLDDVSWVDTPTVEAVRFALRRMRTEPIRILGTLRLDQIASALWREIPVDELRLEPLNAGAIEQLLSSRLDLTLPPRVLRALVERTAGNPFWALEVGRALARQPGGPTIDLPLPASLIAVVTERLTGLEASTRAALIAVSALADPTVSLALQALDSVVANPGKALDVAVTVGVVVETAGKLRPAHPLLGYAALEALPPGGRSALHRRLAEIVKDPEQRARHMAVAAEPPDAEVAVALDEGASVARARGATGGAAELVELAVDFTPPDDRWALCRRRLEAAEVLYAVGEPERAARYVDENESADMPPDLRRRTLPFRTELTYWARGAPAAQELIRCTIAEARDDQHLHAVALAMASDVGDGRGGDRD</sequence>
<dbReference type="PANTHER" id="PTHR16305:SF35">
    <property type="entry name" value="TRANSCRIPTIONAL ACTIVATOR DOMAIN"/>
    <property type="match status" value="1"/>
</dbReference>
<keyword evidence="2" id="KW-0067">ATP-binding</keyword>
<dbReference type="InterPro" id="IPR041664">
    <property type="entry name" value="AAA_16"/>
</dbReference>
<gene>
    <name evidence="4" type="ORF">JOF56_003366</name>
</gene>
<evidence type="ECO:0000313" key="5">
    <source>
        <dbReference type="Proteomes" id="UP001519332"/>
    </source>
</evidence>
<dbReference type="RefSeq" id="WP_209638806.1">
    <property type="nucleotide sequence ID" value="NZ_JAGINW010000001.1"/>
</dbReference>
<protein>
    <recommendedName>
        <fullName evidence="3">AAA+ ATPase domain-containing protein</fullName>
    </recommendedName>
</protein>
<name>A0ABS4TEX6_9PSEU</name>
<dbReference type="PANTHER" id="PTHR16305">
    <property type="entry name" value="TESTICULAR SOLUBLE ADENYLYL CYCLASE"/>
    <property type="match status" value="1"/>
</dbReference>
<reference evidence="4 5" key="1">
    <citation type="submission" date="2021-03" db="EMBL/GenBank/DDBJ databases">
        <title>Sequencing the genomes of 1000 actinobacteria strains.</title>
        <authorList>
            <person name="Klenk H.-P."/>
        </authorList>
    </citation>
    <scope>NUCLEOTIDE SEQUENCE [LARGE SCALE GENOMIC DNA]</scope>
    <source>
        <strain evidence="4 5">DSM 46670</strain>
    </source>
</reference>
<dbReference type="SMART" id="SM00382">
    <property type="entry name" value="AAA"/>
    <property type="match status" value="1"/>
</dbReference>
<keyword evidence="5" id="KW-1185">Reference proteome</keyword>
<evidence type="ECO:0000259" key="3">
    <source>
        <dbReference type="SMART" id="SM00382"/>
    </source>
</evidence>
<comment type="caution">
    <text evidence="4">The sequence shown here is derived from an EMBL/GenBank/DDBJ whole genome shotgun (WGS) entry which is preliminary data.</text>
</comment>
<feature type="domain" description="AAA+ ATPase" evidence="3">
    <location>
        <begin position="26"/>
        <end position="191"/>
    </location>
</feature>
<dbReference type="InterPro" id="IPR027417">
    <property type="entry name" value="P-loop_NTPase"/>
</dbReference>